<protein>
    <submittedName>
        <fullName evidence="2">Uncharacterized protein</fullName>
    </submittedName>
</protein>
<evidence type="ECO:0000256" key="1">
    <source>
        <dbReference type="SAM" id="MobiDB-lite"/>
    </source>
</evidence>
<dbReference type="OrthoDB" id="5468113at2759"/>
<feature type="compositionally biased region" description="Basic and acidic residues" evidence="1">
    <location>
        <begin position="51"/>
        <end position="60"/>
    </location>
</feature>
<feature type="compositionally biased region" description="Polar residues" evidence="1">
    <location>
        <begin position="39"/>
        <end position="49"/>
    </location>
</feature>
<sequence>MFTPKGKHAQAADYGVENKQTPESPTETRHHSGPPRYNTPIQSSSTWFEQVSEKSSKSEDSVASPNSQDSESGVSDNLEIPVELAQKHKRLRGTALHESLCPFSTSTKYNNGGLRKNNSKSKNQSNGNAEETAYNNNFDFPAEEPRKIYLAPDLYAKYLVNRKRGVKLKRRQKLVKEVKSWEQRRRHERGPRVGRSDEFHTLEESQYAEGIVRAARRHRLETYHRERHEMWGLRPIQNPGIQEAMETSGNEDDSMDSGEGQQTNATSTNKKDVTDDATIEEILQGIPSPSDPYFDTPADIIFLPRASQFTAAVYSLEYRLGYTSKQVRWLFGGEREGRGPVPTPNGLGMRLVRYMKKHGLQDFAKVPLAGKGKGKAVASKDEEDFIGTRPLLPHGPRIQRKEFGVHGWYYNHPHEYEGALEYHHCY</sequence>
<feature type="compositionally biased region" description="Polar residues" evidence="1">
    <location>
        <begin position="259"/>
        <end position="268"/>
    </location>
</feature>
<reference evidence="2 3" key="1">
    <citation type="journal article" date="2018" name="Nat. Ecol. Evol.">
        <title>Pezizomycetes genomes reveal the molecular basis of ectomycorrhizal truffle lifestyle.</title>
        <authorList>
            <person name="Murat C."/>
            <person name="Payen T."/>
            <person name="Noel B."/>
            <person name="Kuo A."/>
            <person name="Morin E."/>
            <person name="Chen J."/>
            <person name="Kohler A."/>
            <person name="Krizsan K."/>
            <person name="Balestrini R."/>
            <person name="Da Silva C."/>
            <person name="Montanini B."/>
            <person name="Hainaut M."/>
            <person name="Levati E."/>
            <person name="Barry K.W."/>
            <person name="Belfiori B."/>
            <person name="Cichocki N."/>
            <person name="Clum A."/>
            <person name="Dockter R.B."/>
            <person name="Fauchery L."/>
            <person name="Guy J."/>
            <person name="Iotti M."/>
            <person name="Le Tacon F."/>
            <person name="Lindquist E.A."/>
            <person name="Lipzen A."/>
            <person name="Malagnac F."/>
            <person name="Mello A."/>
            <person name="Molinier V."/>
            <person name="Miyauchi S."/>
            <person name="Poulain J."/>
            <person name="Riccioni C."/>
            <person name="Rubini A."/>
            <person name="Sitrit Y."/>
            <person name="Splivallo R."/>
            <person name="Traeger S."/>
            <person name="Wang M."/>
            <person name="Zifcakova L."/>
            <person name="Wipf D."/>
            <person name="Zambonelli A."/>
            <person name="Paolocci F."/>
            <person name="Nowrousian M."/>
            <person name="Ottonello S."/>
            <person name="Baldrian P."/>
            <person name="Spatafora J.W."/>
            <person name="Henrissat B."/>
            <person name="Nagy L.G."/>
            <person name="Aury J.M."/>
            <person name="Wincker P."/>
            <person name="Grigoriev I.V."/>
            <person name="Bonfante P."/>
            <person name="Martin F.M."/>
        </authorList>
    </citation>
    <scope>NUCLEOTIDE SEQUENCE [LARGE SCALE GENOMIC DNA]</scope>
    <source>
        <strain evidence="2 3">120613-1</strain>
    </source>
</reference>
<name>A0A3N4JHG2_9PEZI</name>
<evidence type="ECO:0000313" key="3">
    <source>
        <dbReference type="Proteomes" id="UP000276215"/>
    </source>
</evidence>
<feature type="region of interest" description="Disordered" evidence="1">
    <location>
        <begin position="1"/>
        <end position="77"/>
    </location>
</feature>
<proteinExistence type="predicted"/>
<feature type="region of interest" description="Disordered" evidence="1">
    <location>
        <begin position="102"/>
        <end position="136"/>
    </location>
</feature>
<feature type="compositionally biased region" description="Polar residues" evidence="1">
    <location>
        <begin position="65"/>
        <end position="75"/>
    </location>
</feature>
<accession>A0A3N4JHG2</accession>
<evidence type="ECO:0000313" key="2">
    <source>
        <dbReference type="EMBL" id="RPA95830.1"/>
    </source>
</evidence>
<dbReference type="Proteomes" id="UP000276215">
    <property type="component" value="Unassembled WGS sequence"/>
</dbReference>
<keyword evidence="3" id="KW-1185">Reference proteome</keyword>
<gene>
    <name evidence="2" type="ORF">L873DRAFT_1845780</name>
</gene>
<organism evidence="2 3">
    <name type="scientific">Choiromyces venosus 120613-1</name>
    <dbReference type="NCBI Taxonomy" id="1336337"/>
    <lineage>
        <taxon>Eukaryota</taxon>
        <taxon>Fungi</taxon>
        <taxon>Dikarya</taxon>
        <taxon>Ascomycota</taxon>
        <taxon>Pezizomycotina</taxon>
        <taxon>Pezizomycetes</taxon>
        <taxon>Pezizales</taxon>
        <taxon>Tuberaceae</taxon>
        <taxon>Choiromyces</taxon>
    </lineage>
</organism>
<dbReference type="AlphaFoldDB" id="A0A3N4JHG2"/>
<feature type="region of interest" description="Disordered" evidence="1">
    <location>
        <begin position="244"/>
        <end position="275"/>
    </location>
</feature>
<dbReference type="EMBL" id="ML120421">
    <property type="protein sequence ID" value="RPA95830.1"/>
    <property type="molecule type" value="Genomic_DNA"/>
</dbReference>